<evidence type="ECO:0000313" key="2">
    <source>
        <dbReference type="Proteomes" id="UP000013180"/>
    </source>
</evidence>
<dbReference type="RefSeq" id="WP_002586489.1">
    <property type="nucleotide sequence ID" value="NZ_KB851034.1"/>
</dbReference>
<organism evidence="1 2">
    <name type="scientific">[Clostridium] clostridioforme 90A6</name>
    <dbReference type="NCBI Taxonomy" id="999406"/>
    <lineage>
        <taxon>Bacteria</taxon>
        <taxon>Bacillati</taxon>
        <taxon>Bacillota</taxon>
        <taxon>Clostridia</taxon>
        <taxon>Lachnospirales</taxon>
        <taxon>Lachnospiraceae</taxon>
        <taxon>Enterocloster</taxon>
    </lineage>
</organism>
<protein>
    <recommendedName>
        <fullName evidence="3">DUF1540 domain-containing protein</fullName>
    </recommendedName>
</protein>
<gene>
    <name evidence="1" type="ORF">HMPREF1083_02433</name>
</gene>
<dbReference type="PATRIC" id="fig|999406.3.peg.2626"/>
<comment type="caution">
    <text evidence="1">The sequence shown here is derived from an EMBL/GenBank/DDBJ whole genome shotgun (WGS) entry which is preliminary data.</text>
</comment>
<dbReference type="HOGENOM" id="CLU_2823483_0_0_9"/>
<proteinExistence type="predicted"/>
<evidence type="ECO:0008006" key="3">
    <source>
        <dbReference type="Google" id="ProtNLM"/>
    </source>
</evidence>
<dbReference type="Proteomes" id="UP000013180">
    <property type="component" value="Unassembled WGS sequence"/>
</dbReference>
<evidence type="ECO:0000313" key="1">
    <source>
        <dbReference type="EMBL" id="ENZ64511.1"/>
    </source>
</evidence>
<dbReference type="AlphaFoldDB" id="R0BIR4"/>
<reference evidence="1" key="1">
    <citation type="submission" date="2013-01" db="EMBL/GenBank/DDBJ databases">
        <title>The Genome Sequence of Clostridium clostridioforme 90A6.</title>
        <authorList>
            <consortium name="The Broad Institute Genome Sequencing Platform"/>
            <person name="Earl A."/>
            <person name="Ward D."/>
            <person name="Feldgarden M."/>
            <person name="Gevers D."/>
            <person name="Courvalin P."/>
            <person name="Lambert T."/>
            <person name="Walker B."/>
            <person name="Young S.K."/>
            <person name="Zeng Q."/>
            <person name="Gargeya S."/>
            <person name="Fitzgerald M."/>
            <person name="Haas B."/>
            <person name="Abouelleil A."/>
            <person name="Alvarado L."/>
            <person name="Arachchi H.M."/>
            <person name="Berlin A.M."/>
            <person name="Chapman S.B."/>
            <person name="Dewar J."/>
            <person name="Goldberg J."/>
            <person name="Griggs A."/>
            <person name="Gujja S."/>
            <person name="Hansen M."/>
            <person name="Howarth C."/>
            <person name="Imamovic A."/>
            <person name="Larimer J."/>
            <person name="McCowan C."/>
            <person name="Murphy C."/>
            <person name="Neiman D."/>
            <person name="Pearson M."/>
            <person name="Priest M."/>
            <person name="Roberts A."/>
            <person name="Saif S."/>
            <person name="Shea T."/>
            <person name="Sisk P."/>
            <person name="Sykes S."/>
            <person name="Wortman J."/>
            <person name="Nusbaum C."/>
            <person name="Birren B."/>
        </authorList>
    </citation>
    <scope>NUCLEOTIDE SEQUENCE [LARGE SCALE GENOMIC DNA]</scope>
    <source>
        <strain evidence="1">90A6</strain>
    </source>
</reference>
<name>R0BIR4_9FIRM</name>
<accession>R0BIR4</accession>
<keyword evidence="2" id="KW-1185">Reference proteome</keyword>
<sequence length="66" mass="7799">MRNLICADDRCKYCNDNNQCTAPKVELMFEGINTVYQGFREVYTCKTFEKSELCKQVEAFMEELKK</sequence>
<dbReference type="EMBL" id="AGYL01000019">
    <property type="protein sequence ID" value="ENZ64511.1"/>
    <property type="molecule type" value="Genomic_DNA"/>
</dbReference>